<dbReference type="PANTHER" id="PTHR13832">
    <property type="entry name" value="PROTEIN PHOSPHATASE 2C"/>
    <property type="match status" value="1"/>
</dbReference>
<dbReference type="EMBL" id="JBAJEX010000002">
    <property type="protein sequence ID" value="MEO1766346.1"/>
    <property type="molecule type" value="Genomic_DNA"/>
</dbReference>
<comment type="caution">
    <text evidence="2">The sequence shown here is derived from an EMBL/GenBank/DDBJ whole genome shotgun (WGS) entry which is preliminary data.</text>
</comment>
<sequence length="306" mass="33929">MKFSISQASRQGGRKYNQDRVAYSYSKDALLMVVADGMGGHFHGEVAAQLTVQMVTDLFQKHARPQLKDPLAFLNHALHSAHKAITDYADKHGLLESPRTTCVACVVQNNTACWAHVGDSRLYFFRGMKLIARTHDHSKVQQLFDQGRISEAEMLTHPERNKIYNCLGGLLPPEVELSRRVPIQQGDTILLCTDGVWSVLSETEIASILDTYTITSAVPELLDHAEFRGGEDGDNLSAVGMTWGEPVKRGLIEELVTTHAMPMDEVSTQLDPFSVARDPAGKTPITEADIERAIAEIQEAIRKYSK</sequence>
<dbReference type="PANTHER" id="PTHR13832:SF860">
    <property type="entry name" value="PROTEIN PHOSPHATASE PHPP"/>
    <property type="match status" value="1"/>
</dbReference>
<dbReference type="PROSITE" id="PS51746">
    <property type="entry name" value="PPM_2"/>
    <property type="match status" value="1"/>
</dbReference>
<protein>
    <submittedName>
        <fullName evidence="2">Protein phosphatase 2C domain-containing protein</fullName>
    </submittedName>
</protein>
<dbReference type="CDD" id="cd00143">
    <property type="entry name" value="PP2Cc"/>
    <property type="match status" value="1"/>
</dbReference>
<evidence type="ECO:0000313" key="3">
    <source>
        <dbReference type="Proteomes" id="UP001482231"/>
    </source>
</evidence>
<dbReference type="Gene3D" id="3.60.40.10">
    <property type="entry name" value="PPM-type phosphatase domain"/>
    <property type="match status" value="1"/>
</dbReference>
<dbReference type="InterPro" id="IPR001932">
    <property type="entry name" value="PPM-type_phosphatase-like_dom"/>
</dbReference>
<feature type="domain" description="PPM-type phosphatase" evidence="1">
    <location>
        <begin position="4"/>
        <end position="243"/>
    </location>
</feature>
<dbReference type="SUPFAM" id="SSF81606">
    <property type="entry name" value="PP2C-like"/>
    <property type="match status" value="1"/>
</dbReference>
<organism evidence="2 3">
    <name type="scientific">Thiobacter aerophilum</name>
    <dbReference type="NCBI Taxonomy" id="3121275"/>
    <lineage>
        <taxon>Bacteria</taxon>
        <taxon>Pseudomonadati</taxon>
        <taxon>Pseudomonadota</taxon>
        <taxon>Betaproteobacteria</taxon>
        <taxon>Burkholderiales</taxon>
        <taxon>Thiobacteraceae</taxon>
        <taxon>Thiobacter</taxon>
    </lineage>
</organism>
<evidence type="ECO:0000259" key="1">
    <source>
        <dbReference type="PROSITE" id="PS51746"/>
    </source>
</evidence>
<proteinExistence type="predicted"/>
<accession>A0ABV0ECU5</accession>
<name>A0ABV0ECU5_9BURK</name>
<gene>
    <name evidence="2" type="ORF">V6E02_03855</name>
</gene>
<dbReference type="InterPro" id="IPR036457">
    <property type="entry name" value="PPM-type-like_dom_sf"/>
</dbReference>
<dbReference type="Proteomes" id="UP001482231">
    <property type="component" value="Unassembled WGS sequence"/>
</dbReference>
<dbReference type="SMART" id="SM00332">
    <property type="entry name" value="PP2Cc"/>
    <property type="match status" value="1"/>
</dbReference>
<evidence type="ECO:0000313" key="2">
    <source>
        <dbReference type="EMBL" id="MEO1766346.1"/>
    </source>
</evidence>
<reference evidence="2 3" key="1">
    <citation type="submission" date="2024-02" db="EMBL/GenBank/DDBJ databases">
        <title>New thermophilic sulfur-oxidizing bacteria from a hot springs of the Uzon caldera (Kamchatka, Russia).</title>
        <authorList>
            <person name="Dukat A.M."/>
            <person name="Elcheninov A.G."/>
            <person name="Frolov E.N."/>
        </authorList>
    </citation>
    <scope>NUCLEOTIDE SEQUENCE [LARGE SCALE GENOMIC DNA]</scope>
    <source>
        <strain evidence="2 3">AK1</strain>
    </source>
</reference>
<dbReference type="Pfam" id="PF13672">
    <property type="entry name" value="PP2C_2"/>
    <property type="match status" value="1"/>
</dbReference>
<dbReference type="RefSeq" id="WP_347307336.1">
    <property type="nucleotide sequence ID" value="NZ_JBAJEX010000002.1"/>
</dbReference>
<dbReference type="SMART" id="SM00331">
    <property type="entry name" value="PP2C_SIG"/>
    <property type="match status" value="1"/>
</dbReference>
<dbReference type="InterPro" id="IPR015655">
    <property type="entry name" value="PP2C"/>
</dbReference>
<keyword evidence="3" id="KW-1185">Reference proteome</keyword>